<dbReference type="NCBIfam" id="NF008277">
    <property type="entry name" value="PRK11055.1"/>
    <property type="match status" value="1"/>
</dbReference>
<protein>
    <recommendedName>
        <fullName evidence="5">Aldose 1-epimerase</fullName>
        <ecNumber evidence="5">5.1.3.3</ecNumber>
    </recommendedName>
</protein>
<dbReference type="Proteomes" id="UP000675284">
    <property type="component" value="Unassembled WGS sequence"/>
</dbReference>
<evidence type="ECO:0000313" key="10">
    <source>
        <dbReference type="Proteomes" id="UP000675284"/>
    </source>
</evidence>
<keyword evidence="10" id="KW-1185">Reference proteome</keyword>
<comment type="similarity">
    <text evidence="2 5">Belongs to the aldose epimerase family.</text>
</comment>
<comment type="catalytic activity">
    <reaction evidence="5">
        <text>alpha-D-glucose = beta-D-glucose</text>
        <dbReference type="Rhea" id="RHEA:10264"/>
        <dbReference type="ChEBI" id="CHEBI:15903"/>
        <dbReference type="ChEBI" id="CHEBI:17925"/>
        <dbReference type="EC" id="5.1.3.3"/>
    </reaction>
</comment>
<dbReference type="InterPro" id="IPR008183">
    <property type="entry name" value="Aldose_1/G6P_1-epimerase"/>
</dbReference>
<dbReference type="SUPFAM" id="SSF74650">
    <property type="entry name" value="Galactose mutarotase-like"/>
    <property type="match status" value="1"/>
</dbReference>
<evidence type="ECO:0000256" key="3">
    <source>
        <dbReference type="ARBA" id="ARBA00023235"/>
    </source>
</evidence>
<dbReference type="CDD" id="cd09019">
    <property type="entry name" value="galactose_mutarotase_like"/>
    <property type="match status" value="1"/>
</dbReference>
<sequence>MNILTKAVTEKWKEYTLINDKRMSVSLLNYGGIITKIMVPDRDGNIENVVLGFKNYTDYKINPAFFGALVGPVAGRIQGASFQLNGKEYLLEKNHGLHHLHSGANGFHQVIWDVQPLQTDDTVGVKLTHNTAGSNEFPGNVSVAVTYTLTNRNELTIHYHATTDNTTPVALTNHSYFNLNGNAKHSVKNHVVAFNSDSFIELDHELIPTGKQLDVKQTTFNFRNGRYLADGMLTPSEQHEIASGGYDHYFLFDGIGNIQVTEKKSGRVMNITTSQPGMVLYTANTLEKDMKLANGFADKYMGVCFETQGTPASLHHKQFPSILLEPNETYQEQTVYSFHIK</sequence>
<dbReference type="EMBL" id="JAGSOT010000015">
    <property type="protein sequence ID" value="MBR7795753.1"/>
    <property type="molecule type" value="Genomic_DNA"/>
</dbReference>
<dbReference type="InterPro" id="IPR014718">
    <property type="entry name" value="GH-type_carb-bd"/>
</dbReference>
<dbReference type="PANTHER" id="PTHR10091">
    <property type="entry name" value="ALDOSE-1-EPIMERASE"/>
    <property type="match status" value="1"/>
</dbReference>
<dbReference type="Gene3D" id="2.70.98.10">
    <property type="match status" value="1"/>
</dbReference>
<evidence type="ECO:0000256" key="5">
    <source>
        <dbReference type="PIRNR" id="PIRNR005096"/>
    </source>
</evidence>
<comment type="caution">
    <text evidence="9">The sequence shown here is derived from an EMBL/GenBank/DDBJ whole genome shotgun (WGS) entry which is preliminary data.</text>
</comment>
<gene>
    <name evidence="9" type="ORF">KCX74_06800</name>
</gene>
<feature type="active site" description="Proton donor" evidence="6">
    <location>
        <position position="174"/>
    </location>
</feature>
<reference evidence="9" key="1">
    <citation type="submission" date="2021-04" db="EMBL/GenBank/DDBJ databases">
        <title>Isolation and polyphasic classification of algal microorganism.</title>
        <authorList>
            <person name="Wang S."/>
        </authorList>
    </citation>
    <scope>NUCLEOTIDE SEQUENCE</scope>
    <source>
        <strain evidence="9">720a</strain>
    </source>
</reference>
<evidence type="ECO:0000256" key="8">
    <source>
        <dbReference type="PIRSR" id="PIRSR005096-3"/>
    </source>
</evidence>
<dbReference type="InterPro" id="IPR011013">
    <property type="entry name" value="Gal_mutarotase_sf_dom"/>
</dbReference>
<feature type="binding site" evidence="8">
    <location>
        <begin position="174"/>
        <end position="176"/>
    </location>
    <ligand>
        <name>beta-D-galactose</name>
        <dbReference type="ChEBI" id="CHEBI:27667"/>
    </ligand>
</feature>
<dbReference type="GO" id="GO:0033499">
    <property type="term" value="P:galactose catabolic process via UDP-galactose, Leloir pathway"/>
    <property type="evidence" value="ECO:0007669"/>
    <property type="project" value="TreeGrafter"/>
</dbReference>
<feature type="binding site" evidence="7">
    <location>
        <position position="247"/>
    </location>
    <ligand>
        <name>beta-D-galactose</name>
        <dbReference type="ChEBI" id="CHEBI:27667"/>
    </ligand>
</feature>
<name>A0A941I9P0_9BACI</name>
<comment type="pathway">
    <text evidence="1 5">Carbohydrate metabolism; hexose metabolism.</text>
</comment>
<feature type="active site" description="Proton acceptor" evidence="6">
    <location>
        <position position="306"/>
    </location>
</feature>
<dbReference type="AlphaFoldDB" id="A0A941I9P0"/>
<dbReference type="GO" id="GO:0004034">
    <property type="term" value="F:aldose 1-epimerase activity"/>
    <property type="evidence" value="ECO:0007669"/>
    <property type="project" value="UniProtKB-EC"/>
</dbReference>
<evidence type="ECO:0000256" key="1">
    <source>
        <dbReference type="ARBA" id="ARBA00005028"/>
    </source>
</evidence>
<dbReference type="GO" id="GO:0030246">
    <property type="term" value="F:carbohydrate binding"/>
    <property type="evidence" value="ECO:0007669"/>
    <property type="project" value="InterPro"/>
</dbReference>
<evidence type="ECO:0000256" key="7">
    <source>
        <dbReference type="PIRSR" id="PIRSR005096-2"/>
    </source>
</evidence>
<evidence type="ECO:0000256" key="2">
    <source>
        <dbReference type="ARBA" id="ARBA00006206"/>
    </source>
</evidence>
<dbReference type="Pfam" id="PF01263">
    <property type="entry name" value="Aldose_epim"/>
    <property type="match status" value="1"/>
</dbReference>
<keyword evidence="3 5" id="KW-0413">Isomerase</keyword>
<dbReference type="InterPro" id="IPR015443">
    <property type="entry name" value="Aldose_1-epimerase"/>
</dbReference>
<dbReference type="PIRSF" id="PIRSF005096">
    <property type="entry name" value="GALM"/>
    <property type="match status" value="1"/>
</dbReference>
<dbReference type="EC" id="5.1.3.3" evidence="5"/>
<proteinExistence type="inferred from homology"/>
<accession>A0A941I9P0</accession>
<evidence type="ECO:0000313" key="9">
    <source>
        <dbReference type="EMBL" id="MBR7795753.1"/>
    </source>
</evidence>
<evidence type="ECO:0000256" key="6">
    <source>
        <dbReference type="PIRSR" id="PIRSR005096-1"/>
    </source>
</evidence>
<dbReference type="PANTHER" id="PTHR10091:SF0">
    <property type="entry name" value="GALACTOSE MUTAROTASE"/>
    <property type="match status" value="1"/>
</dbReference>
<organism evidence="9 10">
    <name type="scientific">Virgibacillus salarius</name>
    <dbReference type="NCBI Taxonomy" id="447199"/>
    <lineage>
        <taxon>Bacteria</taxon>
        <taxon>Bacillati</taxon>
        <taxon>Bacillota</taxon>
        <taxon>Bacilli</taxon>
        <taxon>Bacillales</taxon>
        <taxon>Bacillaceae</taxon>
        <taxon>Virgibacillus</taxon>
    </lineage>
</organism>
<dbReference type="InterPro" id="IPR047215">
    <property type="entry name" value="Galactose_mutarotase-like"/>
</dbReference>
<evidence type="ECO:0000256" key="4">
    <source>
        <dbReference type="ARBA" id="ARBA00023277"/>
    </source>
</evidence>
<dbReference type="RefSeq" id="WP_166530151.1">
    <property type="nucleotide sequence ID" value="NZ_JAGSOT010000015.1"/>
</dbReference>
<dbReference type="GO" id="GO:0006006">
    <property type="term" value="P:glucose metabolic process"/>
    <property type="evidence" value="ECO:0007669"/>
    <property type="project" value="TreeGrafter"/>
</dbReference>
<keyword evidence="4 5" id="KW-0119">Carbohydrate metabolism</keyword>